<protein>
    <submittedName>
        <fullName evidence="1">Uncharacterized protein</fullName>
    </submittedName>
</protein>
<reference evidence="1 2" key="1">
    <citation type="journal article" date="2019" name="Genome Biol. Evol.">
        <title>Insights into the evolution of the New World diploid cottons (Gossypium, subgenus Houzingenia) based on genome sequencing.</title>
        <authorList>
            <person name="Grover C.E."/>
            <person name="Arick M.A. 2nd"/>
            <person name="Thrash A."/>
            <person name="Conover J.L."/>
            <person name="Sanders W.S."/>
            <person name="Peterson D.G."/>
            <person name="Frelichowski J.E."/>
            <person name="Scheffler J.A."/>
            <person name="Scheffler B.E."/>
            <person name="Wendel J.F."/>
        </authorList>
    </citation>
    <scope>NUCLEOTIDE SEQUENCE [LARGE SCALE GENOMIC DNA]</scope>
    <source>
        <strain evidence="1">1</strain>
        <tissue evidence="1">Leaf</tissue>
    </source>
</reference>
<evidence type="ECO:0000313" key="1">
    <source>
        <dbReference type="EMBL" id="MBA0868627.1"/>
    </source>
</evidence>
<accession>A0A7J9MCP8</accession>
<comment type="caution">
    <text evidence="1">The sequence shown here is derived from an EMBL/GenBank/DDBJ whole genome shotgun (WGS) entry which is preliminary data.</text>
</comment>
<proteinExistence type="predicted"/>
<evidence type="ECO:0000313" key="2">
    <source>
        <dbReference type="Proteomes" id="UP000593576"/>
    </source>
</evidence>
<gene>
    <name evidence="1" type="ORF">Goshw_016603</name>
</gene>
<dbReference type="Proteomes" id="UP000593576">
    <property type="component" value="Unassembled WGS sequence"/>
</dbReference>
<dbReference type="EMBL" id="JABFAF010000010">
    <property type="protein sequence ID" value="MBA0868627.1"/>
    <property type="molecule type" value="Genomic_DNA"/>
</dbReference>
<dbReference type="AlphaFoldDB" id="A0A7J9MCP8"/>
<name>A0A7J9MCP8_GOSSC</name>
<keyword evidence="2" id="KW-1185">Reference proteome</keyword>
<sequence length="87" mass="10299">MEEVLRFLMEGKEVWMYQTGAAIPETFNQALMTPREKDMDEAEGTFFPHLIIELCKRVGATMEWMDKEINPLKKLLRDDVYKKFVIL</sequence>
<organism evidence="1 2">
    <name type="scientific">Gossypium schwendimanii</name>
    <name type="common">Cotton</name>
    <dbReference type="NCBI Taxonomy" id="34291"/>
    <lineage>
        <taxon>Eukaryota</taxon>
        <taxon>Viridiplantae</taxon>
        <taxon>Streptophyta</taxon>
        <taxon>Embryophyta</taxon>
        <taxon>Tracheophyta</taxon>
        <taxon>Spermatophyta</taxon>
        <taxon>Magnoliopsida</taxon>
        <taxon>eudicotyledons</taxon>
        <taxon>Gunneridae</taxon>
        <taxon>Pentapetalae</taxon>
        <taxon>rosids</taxon>
        <taxon>malvids</taxon>
        <taxon>Malvales</taxon>
        <taxon>Malvaceae</taxon>
        <taxon>Malvoideae</taxon>
        <taxon>Gossypium</taxon>
    </lineage>
</organism>